<accession>A0A0U1KTM3</accession>
<dbReference type="EMBL" id="CTRP01000003">
    <property type="protein sequence ID" value="CQR70459.1"/>
    <property type="molecule type" value="Genomic_DNA"/>
</dbReference>
<evidence type="ECO:0008006" key="5">
    <source>
        <dbReference type="Google" id="ProtNLM"/>
    </source>
</evidence>
<keyword evidence="4" id="KW-1185">Reference proteome</keyword>
<gene>
    <name evidence="3" type="ORF">SpAn4DRAFT_1428</name>
</gene>
<organism evidence="3 4">
    <name type="scientific">Sporomusa ovata</name>
    <dbReference type="NCBI Taxonomy" id="2378"/>
    <lineage>
        <taxon>Bacteria</taxon>
        <taxon>Bacillati</taxon>
        <taxon>Bacillota</taxon>
        <taxon>Negativicutes</taxon>
        <taxon>Selenomonadales</taxon>
        <taxon>Sporomusaceae</taxon>
        <taxon>Sporomusa</taxon>
    </lineage>
</organism>
<dbReference type="InterPro" id="IPR036679">
    <property type="entry name" value="FlgN-like_sf"/>
</dbReference>
<evidence type="ECO:0000313" key="4">
    <source>
        <dbReference type="Proteomes" id="UP000049855"/>
    </source>
</evidence>
<protein>
    <recommendedName>
        <fullName evidence="5">Flagellar protein FlgN</fullName>
    </recommendedName>
</protein>
<dbReference type="GO" id="GO:0044780">
    <property type="term" value="P:bacterial-type flagellum assembly"/>
    <property type="evidence" value="ECO:0007669"/>
    <property type="project" value="InterPro"/>
</dbReference>
<proteinExistence type="predicted"/>
<dbReference type="SUPFAM" id="SSF140566">
    <property type="entry name" value="FlgN-like"/>
    <property type="match status" value="1"/>
</dbReference>
<evidence type="ECO:0000256" key="2">
    <source>
        <dbReference type="SAM" id="MobiDB-lite"/>
    </source>
</evidence>
<sequence length="116" mass="12848">MLIIEAGKLEKLRQPLIKELAAALGMASGQTALSAFINHADSQISAKLTVIREQFTGITDELAQLNKLNERLIQQSLDYISYNINVLSQTMAESTYVPKGQNGEDRNRRSILDTKA</sequence>
<name>A0A0U1KTM3_9FIRM</name>
<dbReference type="Proteomes" id="UP000049855">
    <property type="component" value="Unassembled WGS sequence"/>
</dbReference>
<dbReference type="Pfam" id="PF05130">
    <property type="entry name" value="FlgN"/>
    <property type="match status" value="1"/>
</dbReference>
<dbReference type="AlphaFoldDB" id="A0A0U1KTM3"/>
<keyword evidence="1" id="KW-1005">Bacterial flagellum biogenesis</keyword>
<feature type="region of interest" description="Disordered" evidence="2">
    <location>
        <begin position="97"/>
        <end position="116"/>
    </location>
</feature>
<evidence type="ECO:0000256" key="1">
    <source>
        <dbReference type="ARBA" id="ARBA00022795"/>
    </source>
</evidence>
<dbReference type="InterPro" id="IPR007809">
    <property type="entry name" value="FlgN-like"/>
</dbReference>
<evidence type="ECO:0000313" key="3">
    <source>
        <dbReference type="EMBL" id="CQR70459.1"/>
    </source>
</evidence>
<reference evidence="4" key="1">
    <citation type="submission" date="2015-03" db="EMBL/GenBank/DDBJ databases">
        <authorList>
            <person name="Nijsse Bart"/>
        </authorList>
    </citation>
    <scope>NUCLEOTIDE SEQUENCE [LARGE SCALE GENOMIC DNA]</scope>
</reference>
<dbReference type="Gene3D" id="1.20.58.300">
    <property type="entry name" value="FlgN-like"/>
    <property type="match status" value="1"/>
</dbReference>
<feature type="compositionally biased region" description="Basic and acidic residues" evidence="2">
    <location>
        <begin position="102"/>
        <end position="116"/>
    </location>
</feature>